<dbReference type="InterPro" id="IPR003730">
    <property type="entry name" value="Cu_polyphenol_OxRdtase"/>
</dbReference>
<comment type="caution">
    <text evidence="11">The sequence shown here is derived from an EMBL/GenBank/DDBJ whole genome shotgun (WGS) entry which is preliminary data.</text>
</comment>
<dbReference type="InterPro" id="IPR038371">
    <property type="entry name" value="Cu_polyphenol_OxRdtase_sf"/>
</dbReference>
<dbReference type="GO" id="GO:0016787">
    <property type="term" value="F:hydrolase activity"/>
    <property type="evidence" value="ECO:0007669"/>
    <property type="project" value="UniProtKB-KW"/>
</dbReference>
<evidence type="ECO:0000313" key="12">
    <source>
        <dbReference type="Proteomes" id="UP000430272"/>
    </source>
</evidence>
<dbReference type="InterPro" id="IPR011324">
    <property type="entry name" value="Cytotoxic_necrot_fac-like_cat"/>
</dbReference>
<evidence type="ECO:0000313" key="11">
    <source>
        <dbReference type="EMBL" id="MXO54651.1"/>
    </source>
</evidence>
<keyword evidence="5" id="KW-0378">Hydrolase</keyword>
<proteinExistence type="inferred from homology"/>
<evidence type="ECO:0000256" key="10">
    <source>
        <dbReference type="RuleBase" id="RU361274"/>
    </source>
</evidence>
<dbReference type="CDD" id="cd16833">
    <property type="entry name" value="YfiH"/>
    <property type="match status" value="1"/>
</dbReference>
<reference evidence="11 12" key="1">
    <citation type="submission" date="2019-12" db="EMBL/GenBank/DDBJ databases">
        <title>Genomic-based taxomic classification of the family Erythrobacteraceae.</title>
        <authorList>
            <person name="Xu L."/>
        </authorList>
    </citation>
    <scope>NUCLEOTIDE SEQUENCE [LARGE SCALE GENOMIC DNA]</scope>
    <source>
        <strain evidence="11 12">JCM 17468</strain>
    </source>
</reference>
<comment type="catalytic activity">
    <reaction evidence="8">
        <text>adenosine + phosphate = alpha-D-ribose 1-phosphate + adenine</text>
        <dbReference type="Rhea" id="RHEA:27642"/>
        <dbReference type="ChEBI" id="CHEBI:16335"/>
        <dbReference type="ChEBI" id="CHEBI:16708"/>
        <dbReference type="ChEBI" id="CHEBI:43474"/>
        <dbReference type="ChEBI" id="CHEBI:57720"/>
        <dbReference type="EC" id="2.4.2.1"/>
    </reaction>
    <physiologicalReaction direction="left-to-right" evidence="8">
        <dbReference type="Rhea" id="RHEA:27643"/>
    </physiologicalReaction>
</comment>
<evidence type="ECO:0000256" key="7">
    <source>
        <dbReference type="ARBA" id="ARBA00047989"/>
    </source>
</evidence>
<dbReference type="AlphaFoldDB" id="A0A844Y9S3"/>
<dbReference type="OrthoDB" id="4279at2"/>
<name>A0A844Y9S3_9SPHN</name>
<keyword evidence="12" id="KW-1185">Reference proteome</keyword>
<comment type="catalytic activity">
    <reaction evidence="9">
        <text>S-methyl-5'-thioadenosine + phosphate = 5-(methylsulfanyl)-alpha-D-ribose 1-phosphate + adenine</text>
        <dbReference type="Rhea" id="RHEA:11852"/>
        <dbReference type="ChEBI" id="CHEBI:16708"/>
        <dbReference type="ChEBI" id="CHEBI:17509"/>
        <dbReference type="ChEBI" id="CHEBI:43474"/>
        <dbReference type="ChEBI" id="CHEBI:58533"/>
        <dbReference type="EC" id="2.4.2.28"/>
    </reaction>
    <physiologicalReaction direction="left-to-right" evidence="9">
        <dbReference type="Rhea" id="RHEA:11853"/>
    </physiologicalReaction>
</comment>
<dbReference type="Gene3D" id="3.60.140.10">
    <property type="entry name" value="CNF1/YfiH-like putative cysteine hydrolases"/>
    <property type="match status" value="1"/>
</dbReference>
<evidence type="ECO:0000256" key="2">
    <source>
        <dbReference type="ARBA" id="ARBA00007353"/>
    </source>
</evidence>
<comment type="similarity">
    <text evidence="2 10">Belongs to the purine nucleoside phosphorylase YfiH/LACC1 family.</text>
</comment>
<dbReference type="PANTHER" id="PTHR30616:SF2">
    <property type="entry name" value="PURINE NUCLEOSIDE PHOSPHORYLASE LACC1"/>
    <property type="match status" value="1"/>
</dbReference>
<comment type="catalytic activity">
    <reaction evidence="1">
        <text>inosine + phosphate = alpha-D-ribose 1-phosphate + hypoxanthine</text>
        <dbReference type="Rhea" id="RHEA:27646"/>
        <dbReference type="ChEBI" id="CHEBI:17368"/>
        <dbReference type="ChEBI" id="CHEBI:17596"/>
        <dbReference type="ChEBI" id="CHEBI:43474"/>
        <dbReference type="ChEBI" id="CHEBI:57720"/>
        <dbReference type="EC" id="2.4.2.1"/>
    </reaction>
    <physiologicalReaction direction="left-to-right" evidence="1">
        <dbReference type="Rhea" id="RHEA:27647"/>
    </physiologicalReaction>
</comment>
<keyword evidence="3" id="KW-0808">Transferase</keyword>
<gene>
    <name evidence="11" type="primary">pgeF</name>
    <name evidence="11" type="ORF">GRI47_11635</name>
</gene>
<dbReference type="PANTHER" id="PTHR30616">
    <property type="entry name" value="UNCHARACTERIZED PROTEIN YFIH"/>
    <property type="match status" value="1"/>
</dbReference>
<dbReference type="GO" id="GO:0005507">
    <property type="term" value="F:copper ion binding"/>
    <property type="evidence" value="ECO:0007669"/>
    <property type="project" value="TreeGrafter"/>
</dbReference>
<protein>
    <recommendedName>
        <fullName evidence="10">Purine nucleoside phosphorylase</fullName>
    </recommendedName>
</protein>
<keyword evidence="4" id="KW-0479">Metal-binding</keyword>
<accession>A0A844Y9S3</accession>
<dbReference type="GO" id="GO:0017061">
    <property type="term" value="F:S-methyl-5-thioadenosine phosphorylase activity"/>
    <property type="evidence" value="ECO:0007669"/>
    <property type="project" value="UniProtKB-EC"/>
</dbReference>
<evidence type="ECO:0000256" key="4">
    <source>
        <dbReference type="ARBA" id="ARBA00022723"/>
    </source>
</evidence>
<organism evidence="11 12">
    <name type="scientific">Qipengyuania pelagi</name>
    <dbReference type="NCBI Taxonomy" id="994320"/>
    <lineage>
        <taxon>Bacteria</taxon>
        <taxon>Pseudomonadati</taxon>
        <taxon>Pseudomonadota</taxon>
        <taxon>Alphaproteobacteria</taxon>
        <taxon>Sphingomonadales</taxon>
        <taxon>Erythrobacteraceae</taxon>
        <taxon>Qipengyuania</taxon>
    </lineage>
</organism>
<evidence type="ECO:0000256" key="9">
    <source>
        <dbReference type="ARBA" id="ARBA00049893"/>
    </source>
</evidence>
<sequence>MNRSPVRLAKLLTSDLLKGIPHGFSTREGGTAADLLPDAPLILAKQVHSPDVAVVEAPWDGDPPEADGLVAAKSGLVLGIVTADCAPVLLADMQAGVIGAAHAGWRGAQSGVIANTVAAMVDLGAEPSRIVAAVGPCVAQSSYEVDAPFRAHFDPEDARFFETGREGHWQFDLSGYVAERLRKAGVERVELLGRDTYGDAETFFSFRRATHRGEPTGGRQISLIARA</sequence>
<evidence type="ECO:0000256" key="3">
    <source>
        <dbReference type="ARBA" id="ARBA00022679"/>
    </source>
</evidence>
<evidence type="ECO:0000256" key="6">
    <source>
        <dbReference type="ARBA" id="ARBA00022833"/>
    </source>
</evidence>
<evidence type="ECO:0000256" key="5">
    <source>
        <dbReference type="ARBA" id="ARBA00022801"/>
    </source>
</evidence>
<keyword evidence="6" id="KW-0862">Zinc</keyword>
<dbReference type="Pfam" id="PF02578">
    <property type="entry name" value="Cu-oxidase_4"/>
    <property type="match status" value="1"/>
</dbReference>
<evidence type="ECO:0000256" key="1">
    <source>
        <dbReference type="ARBA" id="ARBA00000553"/>
    </source>
</evidence>
<dbReference type="Proteomes" id="UP000430272">
    <property type="component" value="Unassembled WGS sequence"/>
</dbReference>
<dbReference type="NCBIfam" id="TIGR00726">
    <property type="entry name" value="peptidoglycan editing factor PgeF"/>
    <property type="match status" value="1"/>
</dbReference>
<dbReference type="EMBL" id="WTYD01000002">
    <property type="protein sequence ID" value="MXO54651.1"/>
    <property type="molecule type" value="Genomic_DNA"/>
</dbReference>
<comment type="catalytic activity">
    <reaction evidence="7">
        <text>adenosine + H2O + H(+) = inosine + NH4(+)</text>
        <dbReference type="Rhea" id="RHEA:24408"/>
        <dbReference type="ChEBI" id="CHEBI:15377"/>
        <dbReference type="ChEBI" id="CHEBI:15378"/>
        <dbReference type="ChEBI" id="CHEBI:16335"/>
        <dbReference type="ChEBI" id="CHEBI:17596"/>
        <dbReference type="ChEBI" id="CHEBI:28938"/>
        <dbReference type="EC" id="3.5.4.4"/>
    </reaction>
    <physiologicalReaction direction="left-to-right" evidence="7">
        <dbReference type="Rhea" id="RHEA:24409"/>
    </physiologicalReaction>
</comment>
<evidence type="ECO:0000256" key="8">
    <source>
        <dbReference type="ARBA" id="ARBA00048968"/>
    </source>
</evidence>
<dbReference type="SUPFAM" id="SSF64438">
    <property type="entry name" value="CNF1/YfiH-like putative cysteine hydrolases"/>
    <property type="match status" value="1"/>
</dbReference>